<comment type="caution">
    <text evidence="6">The sequence shown here is derived from an EMBL/GenBank/DDBJ whole genome shotgun (WGS) entry which is preliminary data.</text>
</comment>
<dbReference type="OrthoDB" id="10303463at2759"/>
<keyword evidence="7" id="KW-1185">Reference proteome</keyword>
<feature type="region of interest" description="Disordered" evidence="4">
    <location>
        <begin position="177"/>
        <end position="196"/>
    </location>
</feature>
<evidence type="ECO:0000313" key="7">
    <source>
        <dbReference type="Proteomes" id="UP000187203"/>
    </source>
</evidence>
<comment type="subcellular location">
    <subcellularLocation>
        <location evidence="1">Nucleus</location>
    </subcellularLocation>
</comment>
<dbReference type="PANTHER" id="PTHR22952:SF428">
    <property type="entry name" value="BZIP DOMAIN-CONTAINING PROTEIN"/>
    <property type="match status" value="1"/>
</dbReference>
<accession>A0A1R3IHI2</accession>
<evidence type="ECO:0000256" key="3">
    <source>
        <dbReference type="ARBA" id="ARBA00023242"/>
    </source>
</evidence>
<protein>
    <recommendedName>
        <fullName evidence="5">BZIP domain-containing protein</fullName>
    </recommendedName>
</protein>
<dbReference type="SMART" id="SM00338">
    <property type="entry name" value="BRLZ"/>
    <property type="match status" value="1"/>
</dbReference>
<dbReference type="GO" id="GO:0005634">
    <property type="term" value="C:nucleus"/>
    <property type="evidence" value="ECO:0007669"/>
    <property type="project" value="UniProtKB-SubCell"/>
</dbReference>
<evidence type="ECO:0000256" key="1">
    <source>
        <dbReference type="ARBA" id="ARBA00004123"/>
    </source>
</evidence>
<evidence type="ECO:0000313" key="6">
    <source>
        <dbReference type="EMBL" id="OMO82037.1"/>
    </source>
</evidence>
<reference evidence="7" key="1">
    <citation type="submission" date="2013-09" db="EMBL/GenBank/DDBJ databases">
        <title>Corchorus olitorius genome sequencing.</title>
        <authorList>
            <person name="Alam M."/>
            <person name="Haque M.S."/>
            <person name="Islam M.S."/>
            <person name="Emdad E.M."/>
            <person name="Islam M.M."/>
            <person name="Ahmed B."/>
            <person name="Halim A."/>
            <person name="Hossen Q.M.M."/>
            <person name="Hossain M.Z."/>
            <person name="Ahmed R."/>
            <person name="Khan M.M."/>
            <person name="Islam R."/>
            <person name="Rashid M.M."/>
            <person name="Khan S.A."/>
            <person name="Rahman M.S."/>
            <person name="Alam M."/>
            <person name="Yahiya A.S."/>
            <person name="Khan M.S."/>
            <person name="Azam M.S."/>
            <person name="Haque T."/>
            <person name="Lashkar M.Z.H."/>
            <person name="Akhand A.I."/>
            <person name="Morshed G."/>
            <person name="Roy S."/>
            <person name="Uddin K.S."/>
            <person name="Rabeya T."/>
            <person name="Hossain A.S."/>
            <person name="Chowdhury A."/>
            <person name="Snigdha A.R."/>
            <person name="Mortoza M.S."/>
            <person name="Matin S.A."/>
            <person name="Hoque S.M.E."/>
            <person name="Islam M.K."/>
            <person name="Roy D.K."/>
            <person name="Haider R."/>
            <person name="Moosa M.M."/>
            <person name="Elias S.M."/>
            <person name="Hasan A.M."/>
            <person name="Jahan S."/>
            <person name="Shafiuddin M."/>
            <person name="Mahmood N."/>
            <person name="Shommy N.S."/>
        </authorList>
    </citation>
    <scope>NUCLEOTIDE SEQUENCE [LARGE SCALE GENOMIC DNA]</scope>
    <source>
        <strain evidence="7">cv. O-4</strain>
    </source>
</reference>
<dbReference type="Pfam" id="PF07716">
    <property type="entry name" value="bZIP_2"/>
    <property type="match status" value="1"/>
</dbReference>
<evidence type="ECO:0000259" key="5">
    <source>
        <dbReference type="PROSITE" id="PS50217"/>
    </source>
</evidence>
<dbReference type="GO" id="GO:0045893">
    <property type="term" value="P:positive regulation of DNA-templated transcription"/>
    <property type="evidence" value="ECO:0007669"/>
    <property type="project" value="InterPro"/>
</dbReference>
<proteinExistence type="predicted"/>
<feature type="domain" description="BZIP" evidence="5">
    <location>
        <begin position="132"/>
        <end position="168"/>
    </location>
</feature>
<dbReference type="PANTHER" id="PTHR22952">
    <property type="entry name" value="CAMP-RESPONSE ELEMENT BINDING PROTEIN-RELATED"/>
    <property type="match status" value="1"/>
</dbReference>
<sequence>MGQTKNEKDNDHDKPFVQNIQGFDLNKLLDDAEAFERAFFPPESMDYNPNNHYVNQCIDFNELNQLLNEGNSGHDQVVTNGGCDGSIMQQPVQPQVNNGQVMEANPRVQQNVKQSGRRRRYKQYCPEAAHLRKIKNREAARRSHDQKKAYMLQLESEGQELRKQNANLWKFIQFSTSASSSGKGQKNLRRTASAPV</sequence>
<dbReference type="EMBL" id="AWUE01018179">
    <property type="protein sequence ID" value="OMO82037.1"/>
    <property type="molecule type" value="Genomic_DNA"/>
</dbReference>
<organism evidence="6 7">
    <name type="scientific">Corchorus olitorius</name>
    <dbReference type="NCBI Taxonomy" id="93759"/>
    <lineage>
        <taxon>Eukaryota</taxon>
        <taxon>Viridiplantae</taxon>
        <taxon>Streptophyta</taxon>
        <taxon>Embryophyta</taxon>
        <taxon>Tracheophyta</taxon>
        <taxon>Spermatophyta</taxon>
        <taxon>Magnoliopsida</taxon>
        <taxon>eudicotyledons</taxon>
        <taxon>Gunneridae</taxon>
        <taxon>Pentapetalae</taxon>
        <taxon>rosids</taxon>
        <taxon>malvids</taxon>
        <taxon>Malvales</taxon>
        <taxon>Malvaceae</taxon>
        <taxon>Grewioideae</taxon>
        <taxon>Apeibeae</taxon>
        <taxon>Corchorus</taxon>
    </lineage>
</organism>
<evidence type="ECO:0000256" key="2">
    <source>
        <dbReference type="ARBA" id="ARBA00023125"/>
    </source>
</evidence>
<dbReference type="InterPro" id="IPR046347">
    <property type="entry name" value="bZIP_sf"/>
</dbReference>
<keyword evidence="3" id="KW-0539">Nucleus</keyword>
<dbReference type="SUPFAM" id="SSF57959">
    <property type="entry name" value="Leucine zipper domain"/>
    <property type="match status" value="1"/>
</dbReference>
<gene>
    <name evidence="6" type="ORF">COLO4_23296</name>
</gene>
<dbReference type="GO" id="GO:0003700">
    <property type="term" value="F:DNA-binding transcription factor activity"/>
    <property type="evidence" value="ECO:0007669"/>
    <property type="project" value="InterPro"/>
</dbReference>
<evidence type="ECO:0000256" key="4">
    <source>
        <dbReference type="SAM" id="MobiDB-lite"/>
    </source>
</evidence>
<dbReference type="InterPro" id="IPR004827">
    <property type="entry name" value="bZIP"/>
</dbReference>
<dbReference type="GO" id="GO:0003677">
    <property type="term" value="F:DNA binding"/>
    <property type="evidence" value="ECO:0007669"/>
    <property type="project" value="UniProtKB-KW"/>
</dbReference>
<name>A0A1R3IHI2_9ROSI</name>
<dbReference type="AlphaFoldDB" id="A0A1R3IHI2"/>
<keyword evidence="2" id="KW-0238">DNA-binding</keyword>
<dbReference type="Gene3D" id="1.20.5.170">
    <property type="match status" value="1"/>
</dbReference>
<dbReference type="Proteomes" id="UP000187203">
    <property type="component" value="Unassembled WGS sequence"/>
</dbReference>
<dbReference type="PROSITE" id="PS50217">
    <property type="entry name" value="BZIP"/>
    <property type="match status" value="1"/>
</dbReference>
<dbReference type="InterPro" id="IPR043452">
    <property type="entry name" value="BZIP46-like"/>
</dbReference>